<sequence>MQFKRQGVPAITRPHIPGDNGYRRPENITDLHRPVGSPTAREIESQQAQLKSVHRHGTGKDIKWGMACKTGLREVERED</sequence>
<dbReference type="EMBL" id="LYVF01000009">
    <property type="protein sequence ID" value="OAT86715.1"/>
    <property type="molecule type" value="Genomic_DNA"/>
</dbReference>
<evidence type="ECO:0000313" key="2">
    <source>
        <dbReference type="EMBL" id="OAT86715.1"/>
    </source>
</evidence>
<organism evidence="2 3">
    <name type="scientific">Desulfotomaculum copahuensis</name>
    <dbReference type="NCBI Taxonomy" id="1838280"/>
    <lineage>
        <taxon>Bacteria</taxon>
        <taxon>Bacillati</taxon>
        <taxon>Bacillota</taxon>
        <taxon>Clostridia</taxon>
        <taxon>Eubacteriales</taxon>
        <taxon>Desulfotomaculaceae</taxon>
        <taxon>Desulfotomaculum</taxon>
    </lineage>
</organism>
<feature type="region of interest" description="Disordered" evidence="1">
    <location>
        <begin position="1"/>
        <end position="26"/>
    </location>
</feature>
<accession>A0A1B7LJH0</accession>
<dbReference type="AlphaFoldDB" id="A0A1B7LJH0"/>
<proteinExistence type="predicted"/>
<gene>
    <name evidence="2" type="ORF">A6M21_02550</name>
</gene>
<protein>
    <submittedName>
        <fullName evidence="2">Uncharacterized protein</fullName>
    </submittedName>
</protein>
<name>A0A1B7LJH0_9FIRM</name>
<dbReference type="Proteomes" id="UP000078532">
    <property type="component" value="Unassembled WGS sequence"/>
</dbReference>
<evidence type="ECO:0000256" key="1">
    <source>
        <dbReference type="SAM" id="MobiDB-lite"/>
    </source>
</evidence>
<comment type="caution">
    <text evidence="2">The sequence shown here is derived from an EMBL/GenBank/DDBJ whole genome shotgun (WGS) entry which is preliminary data.</text>
</comment>
<keyword evidence="3" id="KW-1185">Reference proteome</keyword>
<reference evidence="2 3" key="1">
    <citation type="submission" date="2016-04" db="EMBL/GenBank/DDBJ databases">
        <authorList>
            <person name="Evans L.H."/>
            <person name="Alamgir A."/>
            <person name="Owens N."/>
            <person name="Weber N.D."/>
            <person name="Virtaneva K."/>
            <person name="Barbian K."/>
            <person name="Babar A."/>
            <person name="Rosenke K."/>
        </authorList>
    </citation>
    <scope>NUCLEOTIDE SEQUENCE [LARGE SCALE GENOMIC DNA]</scope>
    <source>
        <strain evidence="2 3">LMa1</strain>
    </source>
</reference>
<dbReference type="RefSeq" id="WP_066666032.1">
    <property type="nucleotide sequence ID" value="NZ_LYVF01000009.1"/>
</dbReference>
<evidence type="ECO:0000313" key="3">
    <source>
        <dbReference type="Proteomes" id="UP000078532"/>
    </source>
</evidence>